<proteinExistence type="predicted"/>
<dbReference type="CDD" id="cd02440">
    <property type="entry name" value="AdoMet_MTases"/>
    <property type="match status" value="1"/>
</dbReference>
<dbReference type="SUPFAM" id="SSF53335">
    <property type="entry name" value="S-adenosyl-L-methionine-dependent methyltransferases"/>
    <property type="match status" value="1"/>
</dbReference>
<dbReference type="KEGG" id="scyp:JYB88_02565"/>
<evidence type="ECO:0000313" key="2">
    <source>
        <dbReference type="EMBL" id="QSX30563.1"/>
    </source>
</evidence>
<dbReference type="Gene3D" id="3.40.50.150">
    <property type="entry name" value="Vaccinia Virus protein VP39"/>
    <property type="match status" value="1"/>
</dbReference>
<keyword evidence="1" id="KW-0620">Polyamine biosynthesis</keyword>
<name>A0A974XNN4_9GAMM</name>
<protein>
    <submittedName>
        <fullName evidence="2">Spermidine synthase</fullName>
    </submittedName>
</protein>
<reference evidence="2 3" key="1">
    <citation type="submission" date="2021-03" db="EMBL/GenBank/DDBJ databases">
        <title>Novel species identification of genus Shewanella.</title>
        <authorList>
            <person name="Liu G."/>
            <person name="Zhang Q."/>
        </authorList>
    </citation>
    <scope>NUCLEOTIDE SEQUENCE [LARGE SCALE GENOMIC DNA]</scope>
    <source>
        <strain evidence="2 3">FJAT-53726</strain>
    </source>
</reference>
<dbReference type="Proteomes" id="UP000663281">
    <property type="component" value="Chromosome"/>
</dbReference>
<accession>A0A974XNN4</accession>
<evidence type="ECO:0000313" key="3">
    <source>
        <dbReference type="Proteomes" id="UP000663281"/>
    </source>
</evidence>
<organism evidence="2 3">
    <name type="scientific">Shewanella cyperi</name>
    <dbReference type="NCBI Taxonomy" id="2814292"/>
    <lineage>
        <taxon>Bacteria</taxon>
        <taxon>Pseudomonadati</taxon>
        <taxon>Pseudomonadota</taxon>
        <taxon>Gammaproteobacteria</taxon>
        <taxon>Alteromonadales</taxon>
        <taxon>Shewanellaceae</taxon>
        <taxon>Shewanella</taxon>
    </lineage>
</organism>
<evidence type="ECO:0000256" key="1">
    <source>
        <dbReference type="ARBA" id="ARBA00023115"/>
    </source>
</evidence>
<dbReference type="InterPro" id="IPR029063">
    <property type="entry name" value="SAM-dependent_MTases_sf"/>
</dbReference>
<keyword evidence="3" id="KW-1185">Reference proteome</keyword>
<dbReference type="EMBL" id="CP071504">
    <property type="protein sequence ID" value="QSX30563.1"/>
    <property type="molecule type" value="Genomic_DNA"/>
</dbReference>
<dbReference type="PANTHER" id="PTHR43317:SF1">
    <property type="entry name" value="THERMOSPERMINE SYNTHASE ACAULIS5"/>
    <property type="match status" value="1"/>
</dbReference>
<dbReference type="RefSeq" id="WP_207325384.1">
    <property type="nucleotide sequence ID" value="NZ_CP071504.1"/>
</dbReference>
<sequence>MSHYRLLCQQEDSLGPIWVLEDDEYRVLAFAENDEQSKISKKSPHIPAHSYVQAMLQVLLFSEPRSAIVLGLGGGALVHALRRFDAAIKITAVELREQVIALAQRYFYLPIGKKVTLLNQDAMQFLSEKSHKRVDIIFADIYGAEGVDAKQLDPDFLNDCSGLLKDNGILVLNCWREHSQNEALYRQLKMLFPELYGCLTSGGNWIVFAARRPGQLSLDGIKSRNAALSERLDFQLGKTNIRFGVWDGPLT</sequence>
<gene>
    <name evidence="2" type="ORF">JYB88_02565</name>
</gene>
<dbReference type="PANTHER" id="PTHR43317">
    <property type="entry name" value="THERMOSPERMINE SYNTHASE ACAULIS5"/>
    <property type="match status" value="1"/>
</dbReference>
<dbReference type="GO" id="GO:0006596">
    <property type="term" value="P:polyamine biosynthetic process"/>
    <property type="evidence" value="ECO:0007669"/>
    <property type="project" value="UniProtKB-KW"/>
</dbReference>
<dbReference type="Pfam" id="PF01564">
    <property type="entry name" value="Spermine_synth"/>
    <property type="match status" value="1"/>
</dbReference>
<dbReference type="AlphaFoldDB" id="A0A974XNN4"/>